<dbReference type="InterPro" id="IPR002110">
    <property type="entry name" value="Ankyrin_rpt"/>
</dbReference>
<keyword evidence="4" id="KW-0808">Transferase</keyword>
<dbReference type="SUPFAM" id="SSF48403">
    <property type="entry name" value="Ankyrin repeat"/>
    <property type="match status" value="1"/>
</dbReference>
<dbReference type="AlphaFoldDB" id="A0A3M7TBD4"/>
<keyword evidence="4" id="KW-0418">Kinase</keyword>
<sequence length="164" mass="18629">MKQHEVKTCAPKCRSHGHALDLISLLTKTNDVHILLSALLQCWNCHKIQDKFGRNLLHMAACCGRRVVLEWLTDMKKAELNLKTSENGWTPMHCASFYGNIDCLVSLIKRGANLNKNDCDHLTAMEALSLDKWSFLPYQADLNVKTKALQFLILHIFLATPLKD</sequence>
<dbReference type="InterPro" id="IPR036770">
    <property type="entry name" value="Ankyrin_rpt-contain_sf"/>
</dbReference>
<dbReference type="PROSITE" id="PS50088">
    <property type="entry name" value="ANK_REPEAT"/>
    <property type="match status" value="1"/>
</dbReference>
<dbReference type="Gene3D" id="1.25.40.20">
    <property type="entry name" value="Ankyrin repeat-containing domain"/>
    <property type="match status" value="2"/>
</dbReference>
<reference evidence="4 5" key="1">
    <citation type="journal article" date="2018" name="Sci. Rep.">
        <title>Genomic signatures of local adaptation to the degree of environmental predictability in rotifers.</title>
        <authorList>
            <person name="Franch-Gras L."/>
            <person name="Hahn C."/>
            <person name="Garcia-Roger E.M."/>
            <person name="Carmona M.J."/>
            <person name="Serra M."/>
            <person name="Gomez A."/>
        </authorList>
    </citation>
    <scope>NUCLEOTIDE SEQUENCE [LARGE SCALE GENOMIC DNA]</scope>
    <source>
        <strain evidence="4">HYR1</strain>
    </source>
</reference>
<keyword evidence="1" id="KW-0677">Repeat</keyword>
<dbReference type="EMBL" id="REGN01000002">
    <property type="protein sequence ID" value="RNA45259.1"/>
    <property type="molecule type" value="Genomic_DNA"/>
</dbReference>
<dbReference type="Pfam" id="PF12796">
    <property type="entry name" value="Ank_2"/>
    <property type="match status" value="1"/>
</dbReference>
<evidence type="ECO:0000256" key="3">
    <source>
        <dbReference type="PROSITE-ProRule" id="PRU00023"/>
    </source>
</evidence>
<dbReference type="InterPro" id="IPR050776">
    <property type="entry name" value="Ank_Repeat/CDKN_Inhibitor"/>
</dbReference>
<dbReference type="SMART" id="SM00248">
    <property type="entry name" value="ANK"/>
    <property type="match status" value="2"/>
</dbReference>
<keyword evidence="5" id="KW-1185">Reference proteome</keyword>
<gene>
    <name evidence="4" type="ORF">BpHYR1_000288</name>
</gene>
<evidence type="ECO:0000313" key="5">
    <source>
        <dbReference type="Proteomes" id="UP000276133"/>
    </source>
</evidence>
<dbReference type="GO" id="GO:0016301">
    <property type="term" value="F:kinase activity"/>
    <property type="evidence" value="ECO:0007669"/>
    <property type="project" value="UniProtKB-KW"/>
</dbReference>
<evidence type="ECO:0000313" key="4">
    <source>
        <dbReference type="EMBL" id="RNA45259.1"/>
    </source>
</evidence>
<keyword evidence="2 3" id="KW-0040">ANK repeat</keyword>
<dbReference type="PANTHER" id="PTHR24201">
    <property type="entry name" value="ANK_REP_REGION DOMAIN-CONTAINING PROTEIN"/>
    <property type="match status" value="1"/>
</dbReference>
<protein>
    <submittedName>
        <fullName evidence="4">Inhibitor of Bruton tyrosine kinase isoform X1</fullName>
    </submittedName>
</protein>
<dbReference type="OrthoDB" id="1893551at2759"/>
<evidence type="ECO:0000256" key="1">
    <source>
        <dbReference type="ARBA" id="ARBA00022737"/>
    </source>
</evidence>
<organism evidence="4 5">
    <name type="scientific">Brachionus plicatilis</name>
    <name type="common">Marine rotifer</name>
    <name type="synonym">Brachionus muelleri</name>
    <dbReference type="NCBI Taxonomy" id="10195"/>
    <lineage>
        <taxon>Eukaryota</taxon>
        <taxon>Metazoa</taxon>
        <taxon>Spiralia</taxon>
        <taxon>Gnathifera</taxon>
        <taxon>Rotifera</taxon>
        <taxon>Eurotatoria</taxon>
        <taxon>Monogononta</taxon>
        <taxon>Pseudotrocha</taxon>
        <taxon>Ploima</taxon>
        <taxon>Brachionidae</taxon>
        <taxon>Brachionus</taxon>
    </lineage>
</organism>
<evidence type="ECO:0000256" key="2">
    <source>
        <dbReference type="ARBA" id="ARBA00023043"/>
    </source>
</evidence>
<name>A0A3M7TBD4_BRAPC</name>
<dbReference type="Proteomes" id="UP000276133">
    <property type="component" value="Unassembled WGS sequence"/>
</dbReference>
<proteinExistence type="predicted"/>
<comment type="caution">
    <text evidence="4">The sequence shown here is derived from an EMBL/GenBank/DDBJ whole genome shotgun (WGS) entry which is preliminary data.</text>
</comment>
<dbReference type="PROSITE" id="PS50297">
    <property type="entry name" value="ANK_REP_REGION"/>
    <property type="match status" value="1"/>
</dbReference>
<accession>A0A3M7TBD4</accession>
<feature type="repeat" description="ANK" evidence="3">
    <location>
        <begin position="87"/>
        <end position="119"/>
    </location>
</feature>
<dbReference type="STRING" id="10195.A0A3M7TBD4"/>